<dbReference type="PANTHER" id="PTHR43027:SF2">
    <property type="entry name" value="TRANSPORT PERMEASE PROTEIN"/>
    <property type="match status" value="1"/>
</dbReference>
<dbReference type="RefSeq" id="WP_306831593.1">
    <property type="nucleotide sequence ID" value="NZ_JAUSRA010000001.1"/>
</dbReference>
<gene>
    <name evidence="7" type="ORF">J2S43_004138</name>
</gene>
<reference evidence="7 8" key="1">
    <citation type="submission" date="2023-07" db="EMBL/GenBank/DDBJ databases">
        <title>Sequencing the genomes of 1000 actinobacteria strains.</title>
        <authorList>
            <person name="Klenk H.-P."/>
        </authorList>
    </citation>
    <scope>NUCLEOTIDE SEQUENCE [LARGE SCALE GENOMIC DNA]</scope>
    <source>
        <strain evidence="7 8">DSM 44710</strain>
    </source>
</reference>
<comment type="subcellular location">
    <subcellularLocation>
        <location evidence="1">Membrane</location>
        <topology evidence="1">Multi-pass membrane protein</topology>
    </subcellularLocation>
</comment>
<feature type="domain" description="ABC-2 type transporter transmembrane" evidence="6">
    <location>
        <begin position="10"/>
        <end position="207"/>
    </location>
</feature>
<evidence type="ECO:0000256" key="5">
    <source>
        <dbReference type="SAM" id="Phobius"/>
    </source>
</evidence>
<name>A0ABT9MW07_9ACTN</name>
<keyword evidence="4 5" id="KW-0472">Membrane</keyword>
<protein>
    <submittedName>
        <fullName evidence="7">ABC-2 type transport system permease protein</fullName>
    </submittedName>
</protein>
<accession>A0ABT9MW07</accession>
<keyword evidence="8" id="KW-1185">Reference proteome</keyword>
<evidence type="ECO:0000313" key="7">
    <source>
        <dbReference type="EMBL" id="MDP9795626.1"/>
    </source>
</evidence>
<proteinExistence type="predicted"/>
<organism evidence="7 8">
    <name type="scientific">Catenuloplanes nepalensis</name>
    <dbReference type="NCBI Taxonomy" id="587533"/>
    <lineage>
        <taxon>Bacteria</taxon>
        <taxon>Bacillati</taxon>
        <taxon>Actinomycetota</taxon>
        <taxon>Actinomycetes</taxon>
        <taxon>Micromonosporales</taxon>
        <taxon>Micromonosporaceae</taxon>
        <taxon>Catenuloplanes</taxon>
    </lineage>
</organism>
<keyword evidence="3 5" id="KW-1133">Transmembrane helix</keyword>
<dbReference type="EMBL" id="JAUSRA010000001">
    <property type="protein sequence ID" value="MDP9795626.1"/>
    <property type="molecule type" value="Genomic_DNA"/>
</dbReference>
<evidence type="ECO:0000256" key="4">
    <source>
        <dbReference type="ARBA" id="ARBA00023136"/>
    </source>
</evidence>
<keyword evidence="2 5" id="KW-0812">Transmembrane</keyword>
<feature type="transmembrane region" description="Helical" evidence="5">
    <location>
        <begin position="53"/>
        <end position="76"/>
    </location>
</feature>
<dbReference type="InterPro" id="IPR013525">
    <property type="entry name" value="ABC2_TM"/>
</dbReference>
<comment type="caution">
    <text evidence="7">The sequence shown here is derived from an EMBL/GenBank/DDBJ whole genome shotgun (WGS) entry which is preliminary data.</text>
</comment>
<feature type="transmembrane region" description="Helical" evidence="5">
    <location>
        <begin position="132"/>
        <end position="155"/>
    </location>
</feature>
<feature type="transmembrane region" description="Helical" evidence="5">
    <location>
        <begin position="219"/>
        <end position="237"/>
    </location>
</feature>
<feature type="transmembrane region" description="Helical" evidence="5">
    <location>
        <begin position="161"/>
        <end position="181"/>
    </location>
</feature>
<evidence type="ECO:0000256" key="1">
    <source>
        <dbReference type="ARBA" id="ARBA00004141"/>
    </source>
</evidence>
<evidence type="ECO:0000256" key="2">
    <source>
        <dbReference type="ARBA" id="ARBA00022692"/>
    </source>
</evidence>
<feature type="transmembrane region" description="Helical" evidence="5">
    <location>
        <begin position="20"/>
        <end position="41"/>
    </location>
</feature>
<sequence>MTRLASIGGAELLLLWRNWFALSNALLLPPFFGLLFIPQLAEAGMDAATGATLAGGMIGVILAIVVYYNLVSAYVARREELSLKRLRSGTLNAAEILAGTASPAVVIALAQSLLIVVITAAHLDLPMPANPVLLAIGVIGGVVMFVVLAAASAIVTGTVELAQITTMPMLLACFLGAGLVFPLDTLPGPVETAFTLLPLGPIIELITIGWAGTGTLTDAIRPLLLLTAWTVGGTLIIRRWFRWEPRR</sequence>
<evidence type="ECO:0000256" key="3">
    <source>
        <dbReference type="ARBA" id="ARBA00022989"/>
    </source>
</evidence>
<feature type="transmembrane region" description="Helical" evidence="5">
    <location>
        <begin position="96"/>
        <end position="120"/>
    </location>
</feature>
<dbReference type="Proteomes" id="UP001240984">
    <property type="component" value="Unassembled WGS sequence"/>
</dbReference>
<dbReference type="PANTHER" id="PTHR43027">
    <property type="entry name" value="DOXORUBICIN RESISTANCE ABC TRANSPORTER PERMEASE PROTEIN DRRC-RELATED"/>
    <property type="match status" value="1"/>
</dbReference>
<dbReference type="Pfam" id="PF01061">
    <property type="entry name" value="ABC2_membrane"/>
    <property type="match status" value="1"/>
</dbReference>
<evidence type="ECO:0000259" key="6">
    <source>
        <dbReference type="Pfam" id="PF01061"/>
    </source>
</evidence>
<evidence type="ECO:0000313" key="8">
    <source>
        <dbReference type="Proteomes" id="UP001240984"/>
    </source>
</evidence>
<dbReference type="InterPro" id="IPR052902">
    <property type="entry name" value="ABC-2_transporter"/>
</dbReference>